<feature type="active site" description="Proton donor; for dehydratase activity" evidence="5">
    <location>
        <position position="984"/>
    </location>
</feature>
<dbReference type="Gene3D" id="3.40.47.10">
    <property type="match status" value="1"/>
</dbReference>
<feature type="region of interest" description="Disordered" evidence="6">
    <location>
        <begin position="1286"/>
        <end position="1321"/>
    </location>
</feature>
<dbReference type="SUPFAM" id="SSF53901">
    <property type="entry name" value="Thiolase-like"/>
    <property type="match status" value="1"/>
</dbReference>
<dbReference type="Proteomes" id="UP000245768">
    <property type="component" value="Unassembled WGS sequence"/>
</dbReference>
<evidence type="ECO:0000256" key="1">
    <source>
        <dbReference type="ARBA" id="ARBA00022450"/>
    </source>
</evidence>
<dbReference type="InterPro" id="IPR050091">
    <property type="entry name" value="PKS_NRPS_Biosynth_Enz"/>
</dbReference>
<dbReference type="SUPFAM" id="SSF53474">
    <property type="entry name" value="alpha/beta-Hydrolases"/>
    <property type="match status" value="1"/>
</dbReference>
<sequence>MATQFAIVGHSCRFPGGANSPSQFWELLSQGFEASSEIPRRCFDIEQVYEAPERSSRGGGRYRRMGVRHASLIHDAECFDATFFGISRREAKVMDPQQRQLLQVAHEAVEASGYCPSSPTPSTRAEEFGVYVAAATDDYVANLSTQEVDVFYSPATLRAFLSGRISHHFGWEGPSLVLDTACSSSLVTLHTACRAIAAGDCRSALVAGVNIITSPAMFLGLYRGHFLSQDGRCKTFDESADGYGRAEGVAAFVVKTLDDALADGDHIEAVIRATALNQSGLAKSITHPDQATQVKLFKRVNDMAGIDASAVSVVEMHGTGTKAGDRCEMTSLSTVYGKQATTALHLGSVKANVGHCEAAAGFAGLTKLLAMLRHHEIPPQISLKTLNPELAPLVANTRIEIPTTQQQWPSADDAPRIALLNSIGAAGSNATALLQEWVPASEESQDRKLGSDMLFCLSAKSARAFDRLLTAFIEYIGTHRDSTSLGQLCYATMARRIHYTSFRRALPVSPHDDLASLEAKLVEWRNGEAPKKLVSKATPVFVLLRAQHPPVERLRHHVAAEPAFKRAFETVINSVEASQEIDALLSSSDSEADARKTALLAFAFEISIMKRWQAWGLRNITLICPSKRAHTVARILAGDVRLEEGWQRYQSETEDLQEQQFVTLDGTPHATVPAGAIALGKGTMRVVTEAGADVAQLLSDAAPEPNTAGHLAKLFEHGISLNFSKVLEGQGRWPAVDELPLHPFEKDAVWVDYQHQPPTIDDAAPARTATAKKEVKRGYAISKSDAHAKGHDVRAAAVMDVSQVRDEIMGHLVAGKGMCPASVYHELAFTTLQQDVHRGRKEVVVLESARYHAPLIYNEAAPGQLVCQLLAARQPGVYQARVGWQRTQGDRLTPHFTGTVSVKEANSAALHATAIASDQLGAAVDTRQLYKTFAERVVEYAPLYQTIESLSRSSDGYEGQATLKRGAFVPRGSRRDVVSPILQDTMLHTAGYLANTGPKSSPDVSFIAVSLGSFVGLLDTDDEAVQVRASTVWDERTATLTCRASAHSRTGAVLASLGDLVFKRVDAKQFSALLTGGSSMATKATPKTRPTRSPDSSTTTAIPSMEKLGERIRKIICDGTGVPASEIHGYTALEELGVDSLLFIEIIEQLSPFLPGANGLQDRASAQQTVDDFVGLCASMVPSVESSVASEQVASGETKEEVNTDDSPTSVRETTVRVLAHILAIDDAASLLASDASMNELGLDSLGSIELAEGLARDLGVTTCSDTLVACQSVAELCEIVGTEAAKVQPPSSQRAQGRSTAQVHSPSRVEEDRPLPSPSFYKTVTPSEVSFLRRALRLAENPRLIRRGASPGAAPLFLCADGSGIPASYLTLPTEQVRDIWILHHERLFDPPSRDWGVVEHAAALVAAVADVYPTGPLIVGGWSFGGVLAWEMTHQLQAMGRTVMGTLAVDTPCPLGHTPLDGSILDALVPEDGGDTRLGQARQLIRASFLKSGDCIRRYAELPASAQTALNAARQSNKPVKLALLRCSQDFKARWATDAQFDWLTRRSGDQGKKHQLLGWDKLAGLDVVLDIPGSHFTPFAKRNVDAVSAAIERACYLLQS</sequence>
<dbReference type="CDD" id="cd00833">
    <property type="entry name" value="PKS"/>
    <property type="match status" value="1"/>
</dbReference>
<dbReference type="PROSITE" id="PS50075">
    <property type="entry name" value="CARRIER"/>
    <property type="match status" value="1"/>
</dbReference>
<dbReference type="GO" id="GO:0004312">
    <property type="term" value="F:fatty acid synthase activity"/>
    <property type="evidence" value="ECO:0007669"/>
    <property type="project" value="TreeGrafter"/>
</dbReference>
<dbReference type="InterPro" id="IPR020841">
    <property type="entry name" value="PKS_Beta-ketoAc_synthase_dom"/>
</dbReference>
<name>A0A316YFV5_9BASI</name>
<keyword evidence="4" id="KW-0843">Virulence</keyword>
<dbReference type="InParanoid" id="A0A316YFV5"/>
<feature type="domain" description="Ketosynthase family 3 (KS3)" evidence="8">
    <location>
        <begin position="2"/>
        <end position="436"/>
    </location>
</feature>
<keyword evidence="3" id="KW-0808">Transferase</keyword>
<keyword evidence="2" id="KW-0597">Phosphoprotein</keyword>
<organism evidence="10 11">
    <name type="scientific">Acaromyces ingoldii</name>
    <dbReference type="NCBI Taxonomy" id="215250"/>
    <lineage>
        <taxon>Eukaryota</taxon>
        <taxon>Fungi</taxon>
        <taxon>Dikarya</taxon>
        <taxon>Basidiomycota</taxon>
        <taxon>Ustilaginomycotina</taxon>
        <taxon>Exobasidiomycetes</taxon>
        <taxon>Exobasidiales</taxon>
        <taxon>Cryptobasidiaceae</taxon>
        <taxon>Acaromyces</taxon>
    </lineage>
</organism>
<evidence type="ECO:0000313" key="11">
    <source>
        <dbReference type="Proteomes" id="UP000245768"/>
    </source>
</evidence>
<protein>
    <submittedName>
        <fullName evidence="10">Ketoacyl-synt-domain-containing protein</fullName>
    </submittedName>
</protein>
<dbReference type="GeneID" id="37046425"/>
<feature type="domain" description="PKS/mFAS DH" evidence="9">
    <location>
        <begin position="777"/>
        <end position="1071"/>
    </location>
</feature>
<evidence type="ECO:0000259" key="8">
    <source>
        <dbReference type="PROSITE" id="PS52004"/>
    </source>
</evidence>
<feature type="compositionally biased region" description="Low complexity" evidence="6">
    <location>
        <begin position="1085"/>
        <end position="1100"/>
    </location>
</feature>
<dbReference type="InterPro" id="IPR042104">
    <property type="entry name" value="PKS_dehydratase_sf"/>
</dbReference>
<dbReference type="GO" id="GO:0044550">
    <property type="term" value="P:secondary metabolite biosynthetic process"/>
    <property type="evidence" value="ECO:0007669"/>
    <property type="project" value="TreeGrafter"/>
</dbReference>
<feature type="region of interest" description="Disordered" evidence="6">
    <location>
        <begin position="1189"/>
        <end position="1210"/>
    </location>
</feature>
<dbReference type="SMART" id="SM00825">
    <property type="entry name" value="PKS_KS"/>
    <property type="match status" value="1"/>
</dbReference>
<feature type="region of interest" description="C-terminal hotdog fold" evidence="5">
    <location>
        <begin position="920"/>
        <end position="1071"/>
    </location>
</feature>
<evidence type="ECO:0000256" key="4">
    <source>
        <dbReference type="ARBA" id="ARBA00023026"/>
    </source>
</evidence>
<evidence type="ECO:0000256" key="6">
    <source>
        <dbReference type="SAM" id="MobiDB-lite"/>
    </source>
</evidence>
<dbReference type="PROSITE" id="PS52004">
    <property type="entry name" value="KS3_2"/>
    <property type="match status" value="1"/>
</dbReference>
<dbReference type="GO" id="GO:0004315">
    <property type="term" value="F:3-oxoacyl-[acyl-carrier-protein] synthase activity"/>
    <property type="evidence" value="ECO:0007669"/>
    <property type="project" value="InterPro"/>
</dbReference>
<proteinExistence type="predicted"/>
<dbReference type="InterPro" id="IPR018201">
    <property type="entry name" value="Ketoacyl_synth_AS"/>
</dbReference>
<dbReference type="InterPro" id="IPR016039">
    <property type="entry name" value="Thiolase-like"/>
</dbReference>
<dbReference type="InterPro" id="IPR049551">
    <property type="entry name" value="PKS_DH_C"/>
</dbReference>
<dbReference type="InterPro" id="IPR006162">
    <property type="entry name" value="Ppantetheine_attach_site"/>
</dbReference>
<dbReference type="Gene3D" id="3.40.50.1820">
    <property type="entry name" value="alpha/beta hydrolase"/>
    <property type="match status" value="1"/>
</dbReference>
<dbReference type="InterPro" id="IPR014031">
    <property type="entry name" value="Ketoacyl_synth_C"/>
</dbReference>
<dbReference type="OrthoDB" id="329835at2759"/>
<dbReference type="PANTHER" id="PTHR43775:SF37">
    <property type="entry name" value="SI:DKEY-61P9.11"/>
    <property type="match status" value="1"/>
</dbReference>
<dbReference type="PROSITE" id="PS52019">
    <property type="entry name" value="PKS_MFAS_DH"/>
    <property type="match status" value="1"/>
</dbReference>
<feature type="compositionally biased region" description="Polar residues" evidence="6">
    <location>
        <begin position="1290"/>
        <end position="1306"/>
    </location>
</feature>
<dbReference type="PROSITE" id="PS00606">
    <property type="entry name" value="KS3_1"/>
    <property type="match status" value="1"/>
</dbReference>
<dbReference type="InterPro" id="IPR036736">
    <property type="entry name" value="ACP-like_sf"/>
</dbReference>
<dbReference type="Gene3D" id="1.10.1200.10">
    <property type="entry name" value="ACP-like"/>
    <property type="match status" value="2"/>
</dbReference>
<dbReference type="STRING" id="215250.A0A316YFV5"/>
<dbReference type="Pfam" id="PF02801">
    <property type="entry name" value="Ketoacyl-synt_C"/>
    <property type="match status" value="1"/>
</dbReference>
<gene>
    <name evidence="10" type="ORF">FA10DRAFT_296877</name>
</gene>
<dbReference type="InterPro" id="IPR049900">
    <property type="entry name" value="PKS_mFAS_DH"/>
</dbReference>
<feature type="active site" description="Proton acceptor; for dehydratase activity" evidence="5">
    <location>
        <position position="811"/>
    </location>
</feature>
<keyword evidence="1" id="KW-0596">Phosphopantetheine</keyword>
<feature type="domain" description="Carrier" evidence="7">
    <location>
        <begin position="1210"/>
        <end position="1285"/>
    </location>
</feature>
<evidence type="ECO:0000259" key="7">
    <source>
        <dbReference type="PROSITE" id="PS50075"/>
    </source>
</evidence>
<dbReference type="Pfam" id="PF14765">
    <property type="entry name" value="PS-DH"/>
    <property type="match status" value="1"/>
</dbReference>
<dbReference type="InterPro" id="IPR014030">
    <property type="entry name" value="Ketoacyl_synth_N"/>
</dbReference>
<dbReference type="Pfam" id="PF00109">
    <property type="entry name" value="ketoacyl-synt"/>
    <property type="match status" value="1"/>
</dbReference>
<dbReference type="InterPro" id="IPR029058">
    <property type="entry name" value="AB_hydrolase_fold"/>
</dbReference>
<evidence type="ECO:0000313" key="10">
    <source>
        <dbReference type="EMBL" id="PWN88011.1"/>
    </source>
</evidence>
<dbReference type="EMBL" id="KZ819639">
    <property type="protein sequence ID" value="PWN88011.1"/>
    <property type="molecule type" value="Genomic_DNA"/>
</dbReference>
<keyword evidence="11" id="KW-1185">Reference proteome</keyword>
<dbReference type="Pfam" id="PF00975">
    <property type="entry name" value="Thioesterase"/>
    <property type="match status" value="1"/>
</dbReference>
<dbReference type="Gene3D" id="3.10.129.110">
    <property type="entry name" value="Polyketide synthase dehydratase"/>
    <property type="match status" value="1"/>
</dbReference>
<evidence type="ECO:0000256" key="3">
    <source>
        <dbReference type="ARBA" id="ARBA00022679"/>
    </source>
</evidence>
<evidence type="ECO:0000256" key="2">
    <source>
        <dbReference type="ARBA" id="ARBA00022553"/>
    </source>
</evidence>
<dbReference type="GO" id="GO:0006633">
    <property type="term" value="P:fatty acid biosynthetic process"/>
    <property type="evidence" value="ECO:0007669"/>
    <property type="project" value="InterPro"/>
</dbReference>
<evidence type="ECO:0000259" key="9">
    <source>
        <dbReference type="PROSITE" id="PS52019"/>
    </source>
</evidence>
<accession>A0A316YFV5</accession>
<evidence type="ECO:0000256" key="5">
    <source>
        <dbReference type="PROSITE-ProRule" id="PRU01363"/>
    </source>
</evidence>
<dbReference type="PROSITE" id="PS00012">
    <property type="entry name" value="PHOSPHOPANTETHEINE"/>
    <property type="match status" value="2"/>
</dbReference>
<dbReference type="RefSeq" id="XP_025375209.1">
    <property type="nucleotide sequence ID" value="XM_025524509.1"/>
</dbReference>
<reference evidence="10 11" key="1">
    <citation type="journal article" date="2018" name="Mol. Biol. Evol.">
        <title>Broad Genomic Sampling Reveals a Smut Pathogenic Ancestry of the Fungal Clade Ustilaginomycotina.</title>
        <authorList>
            <person name="Kijpornyongpan T."/>
            <person name="Mondo S.J."/>
            <person name="Barry K."/>
            <person name="Sandor L."/>
            <person name="Lee J."/>
            <person name="Lipzen A."/>
            <person name="Pangilinan J."/>
            <person name="LaButti K."/>
            <person name="Hainaut M."/>
            <person name="Henrissat B."/>
            <person name="Grigoriev I.V."/>
            <person name="Spatafora J.W."/>
            <person name="Aime M.C."/>
        </authorList>
    </citation>
    <scope>NUCLEOTIDE SEQUENCE [LARGE SCALE GENOMIC DNA]</scope>
    <source>
        <strain evidence="10 11">MCA 4198</strain>
    </source>
</reference>
<dbReference type="Pfam" id="PF00550">
    <property type="entry name" value="PP-binding"/>
    <property type="match status" value="2"/>
</dbReference>
<dbReference type="SUPFAM" id="SSF47336">
    <property type="entry name" value="ACP-like"/>
    <property type="match status" value="2"/>
</dbReference>
<dbReference type="InterPro" id="IPR001031">
    <property type="entry name" value="Thioesterase"/>
</dbReference>
<feature type="region of interest" description="N-terminal hotdog fold" evidence="5">
    <location>
        <begin position="777"/>
        <end position="907"/>
    </location>
</feature>
<feature type="region of interest" description="Disordered" evidence="6">
    <location>
        <begin position="1081"/>
        <end position="1100"/>
    </location>
</feature>
<dbReference type="InterPro" id="IPR009081">
    <property type="entry name" value="PP-bd_ACP"/>
</dbReference>
<dbReference type="PANTHER" id="PTHR43775">
    <property type="entry name" value="FATTY ACID SYNTHASE"/>
    <property type="match status" value="1"/>
</dbReference>